<protein>
    <recommendedName>
        <fullName evidence="2">UPF0178 protein EDD55_11025</fullName>
    </recommendedName>
</protein>
<name>A0A4V2UN36_9PROT</name>
<evidence type="ECO:0000256" key="2">
    <source>
        <dbReference type="HAMAP-Rule" id="MF_00489"/>
    </source>
</evidence>
<proteinExistence type="inferred from homology"/>
<keyword evidence="4" id="KW-1185">Reference proteome</keyword>
<dbReference type="RefSeq" id="WP_132939865.1">
    <property type="nucleotide sequence ID" value="NZ_CP119676.1"/>
</dbReference>
<evidence type="ECO:0000256" key="1">
    <source>
        <dbReference type="ARBA" id="ARBA00008522"/>
    </source>
</evidence>
<dbReference type="HAMAP" id="MF_00489">
    <property type="entry name" value="UPF0178"/>
    <property type="match status" value="1"/>
</dbReference>
<comment type="caution">
    <text evidence="3">The sequence shown here is derived from an EMBL/GenBank/DDBJ whole genome shotgun (WGS) entry which is preliminary data.</text>
</comment>
<dbReference type="CDD" id="cd18720">
    <property type="entry name" value="PIN_YqxD-like"/>
    <property type="match status" value="1"/>
</dbReference>
<dbReference type="AlphaFoldDB" id="A0A4V2UN36"/>
<dbReference type="Proteomes" id="UP000295304">
    <property type="component" value="Unassembled WGS sequence"/>
</dbReference>
<dbReference type="PANTHER" id="PTHR35146">
    <property type="entry name" value="UPF0178 PROTEIN YAII"/>
    <property type="match status" value="1"/>
</dbReference>
<dbReference type="NCBIfam" id="NF001095">
    <property type="entry name" value="PRK00124.1"/>
    <property type="match status" value="1"/>
</dbReference>
<dbReference type="OrthoDB" id="9798918at2"/>
<dbReference type="Pfam" id="PF02639">
    <property type="entry name" value="DUF188"/>
    <property type="match status" value="1"/>
</dbReference>
<evidence type="ECO:0000313" key="4">
    <source>
        <dbReference type="Proteomes" id="UP000295304"/>
    </source>
</evidence>
<sequence length="149" mass="16123">MTEIYVDADACPVKDEVIRVAERHRLDVHMVSDGGIRPYPSPAVKLVIVTQGADAADDWIAEHIQGADICITNDIPLAARCLERGALAIKPNGETFTEDGIGMALANRALMQTLRETGAVTGGPRPFSKADRSAFLNRLEVVVQAAMRR</sequence>
<dbReference type="PANTHER" id="PTHR35146:SF1">
    <property type="entry name" value="UPF0178 PROTEIN YAII"/>
    <property type="match status" value="1"/>
</dbReference>
<accession>A0A4V2UN36</accession>
<comment type="similarity">
    <text evidence="1 2">Belongs to the UPF0178 family.</text>
</comment>
<reference evidence="3 4" key="1">
    <citation type="submission" date="2019-03" db="EMBL/GenBank/DDBJ databases">
        <title>Genomic Encyclopedia of Type Strains, Phase IV (KMG-IV): sequencing the most valuable type-strain genomes for metagenomic binning, comparative biology and taxonomic classification.</title>
        <authorList>
            <person name="Goeker M."/>
        </authorList>
    </citation>
    <scope>NUCLEOTIDE SEQUENCE [LARGE SCALE GENOMIC DNA]</scope>
    <source>
        <strain evidence="3 4">DSM 101688</strain>
    </source>
</reference>
<organism evidence="3 4">
    <name type="scientific">Varunaivibrio sulfuroxidans</name>
    <dbReference type="NCBI Taxonomy" id="1773489"/>
    <lineage>
        <taxon>Bacteria</taxon>
        <taxon>Pseudomonadati</taxon>
        <taxon>Pseudomonadota</taxon>
        <taxon>Alphaproteobacteria</taxon>
        <taxon>Rhodospirillales</taxon>
        <taxon>Magnetovibrionaceae</taxon>
        <taxon>Varunaivibrio</taxon>
    </lineage>
</organism>
<dbReference type="InterPro" id="IPR003791">
    <property type="entry name" value="UPF0178"/>
</dbReference>
<evidence type="ECO:0000313" key="3">
    <source>
        <dbReference type="EMBL" id="TCS60551.1"/>
    </source>
</evidence>
<dbReference type="EMBL" id="SLZW01000010">
    <property type="protein sequence ID" value="TCS60551.1"/>
    <property type="molecule type" value="Genomic_DNA"/>
</dbReference>
<gene>
    <name evidence="3" type="ORF">EDD55_11025</name>
</gene>